<dbReference type="EMBL" id="JBHTKJ010000018">
    <property type="protein sequence ID" value="MFD1038397.1"/>
    <property type="molecule type" value="Genomic_DNA"/>
</dbReference>
<evidence type="ECO:0000256" key="1">
    <source>
        <dbReference type="ARBA" id="ARBA00023015"/>
    </source>
</evidence>
<dbReference type="Pfam" id="PF07729">
    <property type="entry name" value="FCD"/>
    <property type="match status" value="1"/>
</dbReference>
<dbReference type="InterPro" id="IPR036390">
    <property type="entry name" value="WH_DNA-bd_sf"/>
</dbReference>
<dbReference type="Pfam" id="PF00392">
    <property type="entry name" value="GntR"/>
    <property type="match status" value="1"/>
</dbReference>
<dbReference type="PRINTS" id="PR00035">
    <property type="entry name" value="HTHGNTR"/>
</dbReference>
<dbReference type="SUPFAM" id="SSF48008">
    <property type="entry name" value="GntR ligand-binding domain-like"/>
    <property type="match status" value="1"/>
</dbReference>
<dbReference type="Proteomes" id="UP001597040">
    <property type="component" value="Unassembled WGS sequence"/>
</dbReference>
<dbReference type="InterPro" id="IPR036388">
    <property type="entry name" value="WH-like_DNA-bd_sf"/>
</dbReference>
<dbReference type="InterPro" id="IPR008920">
    <property type="entry name" value="TF_FadR/GntR_C"/>
</dbReference>
<proteinExistence type="predicted"/>
<feature type="domain" description="HTH gntR-type" evidence="4">
    <location>
        <begin position="1"/>
        <end position="63"/>
    </location>
</feature>
<dbReference type="RefSeq" id="WP_390361342.1">
    <property type="nucleotide sequence ID" value="NZ_JBHTKJ010000018.1"/>
</dbReference>
<keyword evidence="3" id="KW-0804">Transcription</keyword>
<dbReference type="PANTHER" id="PTHR43537">
    <property type="entry name" value="TRANSCRIPTIONAL REGULATOR, GNTR FAMILY"/>
    <property type="match status" value="1"/>
</dbReference>
<evidence type="ECO:0000313" key="6">
    <source>
        <dbReference type="Proteomes" id="UP001597040"/>
    </source>
</evidence>
<accession>A0ABW3LK31</accession>
<sequence>MNPYESIKNAIILGKYEPGSRLTEESLAKELSVSRTPIREALKSLESDGLIISLSRGMMVRQFSYEDIKQIYDLRSLLESYAAKLAANNRDKEDLEKMDSLVDEFSSLLENDLKEKSITKQIMNNNSDFHNAIIKASKNDYLNFHISKVVFLPLVFSSFYWYDRKDIERSFETHVRLIEAIRNRDSDRALVSMQDHIFTGRDFVLSSVESSKFYKQGES</sequence>
<dbReference type="Gene3D" id="1.20.120.530">
    <property type="entry name" value="GntR ligand-binding domain-like"/>
    <property type="match status" value="1"/>
</dbReference>
<evidence type="ECO:0000256" key="2">
    <source>
        <dbReference type="ARBA" id="ARBA00023125"/>
    </source>
</evidence>
<dbReference type="InterPro" id="IPR011711">
    <property type="entry name" value="GntR_C"/>
</dbReference>
<reference evidence="6" key="1">
    <citation type="journal article" date="2019" name="Int. J. Syst. Evol. Microbiol.">
        <title>The Global Catalogue of Microorganisms (GCM) 10K type strain sequencing project: providing services to taxonomists for standard genome sequencing and annotation.</title>
        <authorList>
            <consortium name="The Broad Institute Genomics Platform"/>
            <consortium name="The Broad Institute Genome Sequencing Center for Infectious Disease"/>
            <person name="Wu L."/>
            <person name="Ma J."/>
        </authorList>
    </citation>
    <scope>NUCLEOTIDE SEQUENCE [LARGE SCALE GENOMIC DNA]</scope>
    <source>
        <strain evidence="6">CCUG 56754</strain>
    </source>
</reference>
<organism evidence="5 6">
    <name type="scientific">Virgibacillus byunsanensis</name>
    <dbReference type="NCBI Taxonomy" id="570945"/>
    <lineage>
        <taxon>Bacteria</taxon>
        <taxon>Bacillati</taxon>
        <taxon>Bacillota</taxon>
        <taxon>Bacilli</taxon>
        <taxon>Bacillales</taxon>
        <taxon>Bacillaceae</taxon>
        <taxon>Virgibacillus</taxon>
    </lineage>
</organism>
<name>A0ABW3LK31_9BACI</name>
<dbReference type="InterPro" id="IPR000524">
    <property type="entry name" value="Tscrpt_reg_HTH_GntR"/>
</dbReference>
<dbReference type="Gene3D" id="1.10.10.10">
    <property type="entry name" value="Winged helix-like DNA-binding domain superfamily/Winged helix DNA-binding domain"/>
    <property type="match status" value="1"/>
</dbReference>
<gene>
    <name evidence="5" type="ORF">ACFQ3N_08290</name>
</gene>
<dbReference type="CDD" id="cd07377">
    <property type="entry name" value="WHTH_GntR"/>
    <property type="match status" value="1"/>
</dbReference>
<comment type="caution">
    <text evidence="5">The sequence shown here is derived from an EMBL/GenBank/DDBJ whole genome shotgun (WGS) entry which is preliminary data.</text>
</comment>
<keyword evidence="1" id="KW-0805">Transcription regulation</keyword>
<evidence type="ECO:0000313" key="5">
    <source>
        <dbReference type="EMBL" id="MFD1038397.1"/>
    </source>
</evidence>
<keyword evidence="6" id="KW-1185">Reference proteome</keyword>
<dbReference type="SMART" id="SM00345">
    <property type="entry name" value="HTH_GNTR"/>
    <property type="match status" value="1"/>
</dbReference>
<dbReference type="PROSITE" id="PS50949">
    <property type="entry name" value="HTH_GNTR"/>
    <property type="match status" value="1"/>
</dbReference>
<protein>
    <submittedName>
        <fullName evidence="5">GntR family transcriptional regulator</fullName>
    </submittedName>
</protein>
<dbReference type="SUPFAM" id="SSF46785">
    <property type="entry name" value="Winged helix' DNA-binding domain"/>
    <property type="match status" value="1"/>
</dbReference>
<dbReference type="SMART" id="SM00895">
    <property type="entry name" value="FCD"/>
    <property type="match status" value="1"/>
</dbReference>
<evidence type="ECO:0000259" key="4">
    <source>
        <dbReference type="PROSITE" id="PS50949"/>
    </source>
</evidence>
<evidence type="ECO:0000256" key="3">
    <source>
        <dbReference type="ARBA" id="ARBA00023163"/>
    </source>
</evidence>
<keyword evidence="2" id="KW-0238">DNA-binding</keyword>
<dbReference type="PANTHER" id="PTHR43537:SF24">
    <property type="entry name" value="GLUCONATE OPERON TRANSCRIPTIONAL REPRESSOR"/>
    <property type="match status" value="1"/>
</dbReference>